<dbReference type="GO" id="GO:0042910">
    <property type="term" value="F:xenobiotic transmembrane transporter activity"/>
    <property type="evidence" value="ECO:0007669"/>
    <property type="project" value="InterPro"/>
</dbReference>
<feature type="transmembrane region" description="Helical" evidence="8">
    <location>
        <begin position="354"/>
        <end position="379"/>
    </location>
</feature>
<evidence type="ECO:0000256" key="6">
    <source>
        <dbReference type="ARBA" id="ARBA00022989"/>
    </source>
</evidence>
<feature type="transmembrane region" description="Helical" evidence="8">
    <location>
        <begin position="16"/>
        <end position="38"/>
    </location>
</feature>
<dbReference type="EMBL" id="AP021875">
    <property type="protein sequence ID" value="BBO74220.1"/>
    <property type="molecule type" value="Genomic_DNA"/>
</dbReference>
<organism evidence="10 11">
    <name type="scientific">Desulfosarcina widdelii</name>
    <dbReference type="NCBI Taxonomy" id="947919"/>
    <lineage>
        <taxon>Bacteria</taxon>
        <taxon>Pseudomonadati</taxon>
        <taxon>Thermodesulfobacteriota</taxon>
        <taxon>Desulfobacteria</taxon>
        <taxon>Desulfobacterales</taxon>
        <taxon>Desulfosarcinaceae</taxon>
        <taxon>Desulfosarcina</taxon>
    </lineage>
</organism>
<feature type="transmembrane region" description="Helical" evidence="8">
    <location>
        <begin position="58"/>
        <end position="78"/>
    </location>
</feature>
<evidence type="ECO:0000256" key="4">
    <source>
        <dbReference type="ARBA" id="ARBA00022475"/>
    </source>
</evidence>
<dbReference type="Gene3D" id="1.20.1720.10">
    <property type="entry name" value="Multidrug resistance protein D"/>
    <property type="match status" value="1"/>
</dbReference>
<dbReference type="KEGG" id="dwd:DSCW_16370"/>
<feature type="transmembrane region" description="Helical" evidence="8">
    <location>
        <begin position="228"/>
        <end position="251"/>
    </location>
</feature>
<dbReference type="NCBIfam" id="TIGR00710">
    <property type="entry name" value="efflux_Bcr_CflA"/>
    <property type="match status" value="1"/>
</dbReference>
<keyword evidence="7 8" id="KW-0472">Membrane</keyword>
<dbReference type="PANTHER" id="PTHR23502:SF132">
    <property type="entry name" value="POLYAMINE TRANSPORTER 2-RELATED"/>
    <property type="match status" value="1"/>
</dbReference>
<reference evidence="10 11" key="1">
    <citation type="submission" date="2019-11" db="EMBL/GenBank/DDBJ databases">
        <title>Comparative genomics of hydrocarbon-degrading Desulfosarcina strains.</title>
        <authorList>
            <person name="Watanabe M."/>
            <person name="Kojima H."/>
            <person name="Fukui M."/>
        </authorList>
    </citation>
    <scope>NUCLEOTIDE SEQUENCE [LARGE SCALE GENOMIC DNA]</scope>
    <source>
        <strain evidence="10 11">PP31</strain>
    </source>
</reference>
<evidence type="ECO:0000256" key="3">
    <source>
        <dbReference type="ARBA" id="ARBA00022448"/>
    </source>
</evidence>
<dbReference type="InterPro" id="IPR020846">
    <property type="entry name" value="MFS_dom"/>
</dbReference>
<feature type="transmembrane region" description="Helical" evidence="8">
    <location>
        <begin position="179"/>
        <end position="198"/>
    </location>
</feature>
<evidence type="ECO:0000259" key="9">
    <source>
        <dbReference type="PROSITE" id="PS50850"/>
    </source>
</evidence>
<keyword evidence="11" id="KW-1185">Reference proteome</keyword>
<evidence type="ECO:0000313" key="11">
    <source>
        <dbReference type="Proteomes" id="UP000427769"/>
    </source>
</evidence>
<proteinExistence type="inferred from homology"/>
<evidence type="ECO:0000256" key="2">
    <source>
        <dbReference type="ARBA" id="ARBA00006236"/>
    </source>
</evidence>
<protein>
    <submittedName>
        <fullName evidence="10">Bcr/CflA family drug resistance efflux transporter</fullName>
    </submittedName>
</protein>
<dbReference type="InterPro" id="IPR036259">
    <property type="entry name" value="MFS_trans_sf"/>
</dbReference>
<dbReference type="AlphaFoldDB" id="A0A5K7Z0N8"/>
<keyword evidence="5 8" id="KW-0812">Transmembrane</keyword>
<dbReference type="Pfam" id="PF07690">
    <property type="entry name" value="MFS_1"/>
    <property type="match status" value="1"/>
</dbReference>
<evidence type="ECO:0000256" key="5">
    <source>
        <dbReference type="ARBA" id="ARBA00022692"/>
    </source>
</evidence>
<keyword evidence="3" id="KW-0813">Transport</keyword>
<feature type="transmembrane region" description="Helical" evidence="8">
    <location>
        <begin position="263"/>
        <end position="282"/>
    </location>
</feature>
<dbReference type="GO" id="GO:1990961">
    <property type="term" value="P:xenobiotic detoxification by transmembrane export across the plasma membrane"/>
    <property type="evidence" value="ECO:0007669"/>
    <property type="project" value="InterPro"/>
</dbReference>
<evidence type="ECO:0000256" key="8">
    <source>
        <dbReference type="SAM" id="Phobius"/>
    </source>
</evidence>
<dbReference type="OrthoDB" id="5525432at2"/>
<feature type="transmembrane region" description="Helical" evidence="8">
    <location>
        <begin position="116"/>
        <end position="137"/>
    </location>
</feature>
<dbReference type="PROSITE" id="PS50850">
    <property type="entry name" value="MFS"/>
    <property type="match status" value="1"/>
</dbReference>
<dbReference type="RefSeq" id="WP_155303265.1">
    <property type="nucleotide sequence ID" value="NZ_AP021875.1"/>
</dbReference>
<feature type="transmembrane region" description="Helical" evidence="8">
    <location>
        <begin position="320"/>
        <end position="342"/>
    </location>
</feature>
<gene>
    <name evidence="10" type="ORF">DSCW_16370</name>
</gene>
<comment type="subcellular location">
    <subcellularLocation>
        <location evidence="1">Cell membrane</location>
        <topology evidence="1">Multi-pass membrane protein</topology>
    </subcellularLocation>
</comment>
<feature type="transmembrane region" description="Helical" evidence="8">
    <location>
        <begin position="385"/>
        <end position="405"/>
    </location>
</feature>
<dbReference type="PANTHER" id="PTHR23502">
    <property type="entry name" value="MAJOR FACILITATOR SUPERFAMILY"/>
    <property type="match status" value="1"/>
</dbReference>
<evidence type="ECO:0000256" key="1">
    <source>
        <dbReference type="ARBA" id="ARBA00004651"/>
    </source>
</evidence>
<dbReference type="Proteomes" id="UP000427769">
    <property type="component" value="Chromosome"/>
</dbReference>
<keyword evidence="4" id="KW-1003">Cell membrane</keyword>
<dbReference type="GO" id="GO:0015385">
    <property type="term" value="F:sodium:proton antiporter activity"/>
    <property type="evidence" value="ECO:0007669"/>
    <property type="project" value="TreeGrafter"/>
</dbReference>
<feature type="transmembrane region" description="Helical" evidence="8">
    <location>
        <begin position="90"/>
        <end position="110"/>
    </location>
</feature>
<keyword evidence="6 8" id="KW-1133">Transmembrane helix</keyword>
<evidence type="ECO:0000313" key="10">
    <source>
        <dbReference type="EMBL" id="BBO74220.1"/>
    </source>
</evidence>
<sequence>MSESIRPNSHGDTSTALLAAPGWYVLAVLSLLMGFASISTDLYLPAMPAMRRSLHADAGMVEFTISGYLIGFSLGQLLWGAISDRYGRRISVAIGLFLFVVGSAGCALAGDAMAMIGWRLVQALGACASVALSRAMIRDLYEGNRAAQMLSTLITVMAIAPLIGPMVGGQIVAMAGWRAIFWTLVGIGLVTLAMIFTIPETLPVVRRNHESLGLAMMRYTELIRHRRLLGYAGTGGFLYAGMFAYVAGTPFAYIDYYHVPAQFYGLLFGIGVIGIMGANILNSRLVVHLGYDRMLLIGTVIAAFSAMITALAAGTGWGGLWGLVAPLFVFVSTTGFVVANSITGALADFPQRAGAVSALIGAIQYGSGIVGSGLVGAFADGTPRPMGWVIGVCGVGCLFCMRLVVPPSSADEGDERPA</sequence>
<dbReference type="CDD" id="cd17320">
    <property type="entry name" value="MFS_MdfA_MDR_like"/>
    <property type="match status" value="1"/>
</dbReference>
<dbReference type="SUPFAM" id="SSF103473">
    <property type="entry name" value="MFS general substrate transporter"/>
    <property type="match status" value="1"/>
</dbReference>
<feature type="transmembrane region" description="Helical" evidence="8">
    <location>
        <begin position="149"/>
        <end position="173"/>
    </location>
</feature>
<comment type="similarity">
    <text evidence="2">Belongs to the major facilitator superfamily. Bcr/CmlA family.</text>
</comment>
<dbReference type="InterPro" id="IPR011701">
    <property type="entry name" value="MFS"/>
</dbReference>
<dbReference type="GO" id="GO:0005886">
    <property type="term" value="C:plasma membrane"/>
    <property type="evidence" value="ECO:0007669"/>
    <property type="project" value="UniProtKB-SubCell"/>
</dbReference>
<dbReference type="FunFam" id="1.20.1720.10:FF:000005">
    <property type="entry name" value="Bcr/CflA family efflux transporter"/>
    <property type="match status" value="1"/>
</dbReference>
<name>A0A5K7Z0N8_9BACT</name>
<feature type="domain" description="Major facilitator superfamily (MFS) profile" evidence="9">
    <location>
        <begin position="25"/>
        <end position="409"/>
    </location>
</feature>
<evidence type="ECO:0000256" key="7">
    <source>
        <dbReference type="ARBA" id="ARBA00023136"/>
    </source>
</evidence>
<accession>A0A5K7Z0N8</accession>
<feature type="transmembrane region" description="Helical" evidence="8">
    <location>
        <begin position="294"/>
        <end position="314"/>
    </location>
</feature>
<dbReference type="InterPro" id="IPR004812">
    <property type="entry name" value="Efflux_drug-R_Bcr/CmlA"/>
</dbReference>